<dbReference type="AlphaFoldDB" id="A0A1Q3BL45"/>
<dbReference type="PANTHER" id="PTHR11439">
    <property type="entry name" value="GAG-POL-RELATED RETROTRANSPOSON"/>
    <property type="match status" value="1"/>
</dbReference>
<accession>A0A1Q3BL45</accession>
<dbReference type="InterPro" id="IPR056924">
    <property type="entry name" value="SH3_Tf2-1"/>
</dbReference>
<dbReference type="Pfam" id="PF24626">
    <property type="entry name" value="SH3_Tf2-1"/>
    <property type="match status" value="1"/>
</dbReference>
<evidence type="ECO:0000313" key="2">
    <source>
        <dbReference type="EMBL" id="GAV68737.1"/>
    </source>
</evidence>
<evidence type="ECO:0000313" key="3">
    <source>
        <dbReference type="Proteomes" id="UP000187406"/>
    </source>
</evidence>
<organism evidence="2 3">
    <name type="scientific">Cephalotus follicularis</name>
    <name type="common">Albany pitcher plant</name>
    <dbReference type="NCBI Taxonomy" id="3775"/>
    <lineage>
        <taxon>Eukaryota</taxon>
        <taxon>Viridiplantae</taxon>
        <taxon>Streptophyta</taxon>
        <taxon>Embryophyta</taxon>
        <taxon>Tracheophyta</taxon>
        <taxon>Spermatophyta</taxon>
        <taxon>Magnoliopsida</taxon>
        <taxon>eudicotyledons</taxon>
        <taxon>Gunneridae</taxon>
        <taxon>Pentapetalae</taxon>
        <taxon>rosids</taxon>
        <taxon>fabids</taxon>
        <taxon>Oxalidales</taxon>
        <taxon>Cephalotaceae</taxon>
        <taxon>Cephalotus</taxon>
    </lineage>
</organism>
<sequence>MYHRLVGKLIYLAHTRPDIAYLVSMINHFMHDPRESYLQVAYRVLQYLKGSPGKGVLFKRSQKLALEAYTDADYAGSIVNRRSTSGYCTFLAGNLATWYLRKGRYLKGTFHKLKTRMFGPCKVLKKISSNTYLIELPSDLQISPIFNVSDL</sequence>
<protein>
    <recommendedName>
        <fullName evidence="1">Tf2-1-like SH3-like domain-containing protein</fullName>
    </recommendedName>
</protein>
<dbReference type="OrthoDB" id="128382at2759"/>
<proteinExistence type="predicted"/>
<comment type="caution">
    <text evidence="2">The sequence shown here is derived from an EMBL/GenBank/DDBJ whole genome shotgun (WGS) entry which is preliminary data.</text>
</comment>
<dbReference type="InParanoid" id="A0A1Q3BL45"/>
<dbReference type="EMBL" id="BDDD01000655">
    <property type="protein sequence ID" value="GAV68737.1"/>
    <property type="molecule type" value="Genomic_DNA"/>
</dbReference>
<feature type="domain" description="Tf2-1-like SH3-like" evidence="1">
    <location>
        <begin position="102"/>
        <end position="151"/>
    </location>
</feature>
<reference evidence="3" key="1">
    <citation type="submission" date="2016-04" db="EMBL/GenBank/DDBJ databases">
        <title>Cephalotus genome sequencing.</title>
        <authorList>
            <person name="Fukushima K."/>
            <person name="Hasebe M."/>
            <person name="Fang X."/>
        </authorList>
    </citation>
    <scope>NUCLEOTIDE SEQUENCE [LARGE SCALE GENOMIC DNA]</scope>
    <source>
        <strain evidence="3">cv. St1</strain>
    </source>
</reference>
<name>A0A1Q3BL45_CEPFO</name>
<gene>
    <name evidence="2" type="ORF">CFOL_v3_12240</name>
</gene>
<dbReference type="STRING" id="3775.A0A1Q3BL45"/>
<dbReference type="Proteomes" id="UP000187406">
    <property type="component" value="Unassembled WGS sequence"/>
</dbReference>
<keyword evidence="3" id="KW-1185">Reference proteome</keyword>
<dbReference type="PANTHER" id="PTHR11439:SF470">
    <property type="entry name" value="CYSTEINE-RICH RLK (RECEPTOR-LIKE PROTEIN KINASE) 8"/>
    <property type="match status" value="1"/>
</dbReference>
<evidence type="ECO:0000259" key="1">
    <source>
        <dbReference type="Pfam" id="PF24626"/>
    </source>
</evidence>